<dbReference type="EMBL" id="CP022389">
    <property type="protein sequence ID" value="ATA94262.1"/>
    <property type="molecule type" value="Genomic_DNA"/>
</dbReference>
<name>A0AAC9Z5V1_9FLAO</name>
<dbReference type="AlphaFoldDB" id="A0AAC9Z5V1"/>
<organism evidence="1 2">
    <name type="scientific">Capnocytophaga canimorsus</name>
    <dbReference type="NCBI Taxonomy" id="28188"/>
    <lineage>
        <taxon>Bacteria</taxon>
        <taxon>Pseudomonadati</taxon>
        <taxon>Bacteroidota</taxon>
        <taxon>Flavobacteriia</taxon>
        <taxon>Flavobacteriales</taxon>
        <taxon>Flavobacteriaceae</taxon>
        <taxon>Capnocytophaga</taxon>
    </lineage>
</organism>
<reference evidence="2" key="1">
    <citation type="submission" date="2017-06" db="EMBL/GenBank/DDBJ databases">
        <title>Capnocytophaga spp. assemblies.</title>
        <authorList>
            <person name="Gulvik C.A."/>
        </authorList>
    </citation>
    <scope>NUCLEOTIDE SEQUENCE [LARGE SCALE GENOMIC DNA]</scope>
    <source>
        <strain evidence="2">H3936</strain>
    </source>
</reference>
<evidence type="ECO:0000313" key="2">
    <source>
        <dbReference type="Proteomes" id="UP000243753"/>
    </source>
</evidence>
<proteinExistence type="predicted"/>
<evidence type="ECO:0000313" key="1">
    <source>
        <dbReference type="EMBL" id="ATA94262.1"/>
    </source>
</evidence>
<gene>
    <name evidence="1" type="ORF">CGC54_07945</name>
</gene>
<dbReference type="Proteomes" id="UP000243753">
    <property type="component" value="Chromosome"/>
</dbReference>
<dbReference type="RefSeq" id="WP_095919563.1">
    <property type="nucleotide sequence ID" value="NZ_WLVF01000010.1"/>
</dbReference>
<accession>A0AAC9Z5V1</accession>
<protein>
    <submittedName>
        <fullName evidence="1">Uncharacterized protein</fullName>
    </submittedName>
</protein>
<sequence>MKMNSKPLFKLKELEEVPMRKKEIYEPIFQGKRLIKRQNEIPLRYIWHLYHYDGLHSDNGMIFFYDLSLLEDENKIDKLASQEIMDTLNNYQCFDFQYTPKEKDFINISKNILGAHCLTFAFEKGKWKSQPFDNDFRTSKLINKGELIFFHSQK</sequence>